<dbReference type="AlphaFoldDB" id="A0A835EGB5"/>
<name>A0A835EGB5_9POAL</name>
<accession>A0A835EGB5</accession>
<dbReference type="Gene3D" id="3.30.559.10">
    <property type="entry name" value="Chloramphenicol acetyltransferase-like domain"/>
    <property type="match status" value="1"/>
</dbReference>
<organism evidence="1 2">
    <name type="scientific">Digitaria exilis</name>
    <dbReference type="NCBI Taxonomy" id="1010633"/>
    <lineage>
        <taxon>Eukaryota</taxon>
        <taxon>Viridiplantae</taxon>
        <taxon>Streptophyta</taxon>
        <taxon>Embryophyta</taxon>
        <taxon>Tracheophyta</taxon>
        <taxon>Spermatophyta</taxon>
        <taxon>Magnoliopsida</taxon>
        <taxon>Liliopsida</taxon>
        <taxon>Poales</taxon>
        <taxon>Poaceae</taxon>
        <taxon>PACMAD clade</taxon>
        <taxon>Panicoideae</taxon>
        <taxon>Panicodae</taxon>
        <taxon>Paniceae</taxon>
        <taxon>Anthephorinae</taxon>
        <taxon>Digitaria</taxon>
    </lineage>
</organism>
<keyword evidence="2" id="KW-1185">Reference proteome</keyword>
<dbReference type="Proteomes" id="UP000636709">
    <property type="component" value="Unassembled WGS sequence"/>
</dbReference>
<dbReference type="InterPro" id="IPR023213">
    <property type="entry name" value="CAT-like_dom_sf"/>
</dbReference>
<dbReference type="EMBL" id="JACEFO010001915">
    <property type="protein sequence ID" value="KAF8694044.1"/>
    <property type="molecule type" value="Genomic_DNA"/>
</dbReference>
<comment type="caution">
    <text evidence="1">The sequence shown here is derived from an EMBL/GenBank/DDBJ whole genome shotgun (WGS) entry which is preliminary data.</text>
</comment>
<evidence type="ECO:0000313" key="2">
    <source>
        <dbReference type="Proteomes" id="UP000636709"/>
    </source>
</evidence>
<protein>
    <submittedName>
        <fullName evidence="1">Uncharacterized protein</fullName>
    </submittedName>
</protein>
<evidence type="ECO:0000313" key="1">
    <source>
        <dbReference type="EMBL" id="KAF8694044.1"/>
    </source>
</evidence>
<dbReference type="OrthoDB" id="689578at2759"/>
<gene>
    <name evidence="1" type="ORF">HU200_038496</name>
</gene>
<reference evidence="1" key="1">
    <citation type="submission" date="2020-07" db="EMBL/GenBank/DDBJ databases">
        <title>Genome sequence and genetic diversity analysis of an under-domesticated orphan crop, white fonio (Digitaria exilis).</title>
        <authorList>
            <person name="Bennetzen J.L."/>
            <person name="Chen S."/>
            <person name="Ma X."/>
            <person name="Wang X."/>
            <person name="Yssel A.E.J."/>
            <person name="Chaluvadi S.R."/>
            <person name="Johnson M."/>
            <person name="Gangashetty P."/>
            <person name="Hamidou F."/>
            <person name="Sanogo M.D."/>
            <person name="Zwaenepoel A."/>
            <person name="Wallace J."/>
            <person name="Van De Peer Y."/>
            <person name="Van Deynze A."/>
        </authorList>
    </citation>
    <scope>NUCLEOTIDE SEQUENCE</scope>
    <source>
        <tissue evidence="1">Leaves</tissue>
    </source>
</reference>
<proteinExistence type="predicted"/>
<sequence length="218" mass="23804">MLDRAAVFVPRQPPRVEFDYRAVEFKQQPRRDDMSYSSSFGAGAGEEDEVVVHRVRFSREWLSDLKSRASASVILPGSTAHCSASWRTCGALAYDPSKSARPLSHAAGLVSDAVARMNERYFRSFIDFTSSGAVEMERLVPASDAAKMVLSPVMKVYSKLGFPLSGIDFGGGGGGGGGGATFFHVRSYVTEEGLVFTLPCRCPVNNDMFKRCCYSQVE</sequence>
<dbReference type="GO" id="GO:0016747">
    <property type="term" value="F:acyltransferase activity, transferring groups other than amino-acyl groups"/>
    <property type="evidence" value="ECO:0007669"/>
    <property type="project" value="UniProtKB-ARBA"/>
</dbReference>